<dbReference type="InterPro" id="IPR003673">
    <property type="entry name" value="CoA-Trfase_fam_III"/>
</dbReference>
<dbReference type="PANTHER" id="PTHR48228">
    <property type="entry name" value="SUCCINYL-COA--D-CITRAMALATE COA-TRANSFERASE"/>
    <property type="match status" value="1"/>
</dbReference>
<dbReference type="Gene3D" id="3.40.50.10540">
    <property type="entry name" value="Crotonobetainyl-coa:carnitine coa-transferase, domain 1"/>
    <property type="match status" value="2"/>
</dbReference>
<evidence type="ECO:0000256" key="1">
    <source>
        <dbReference type="SAM" id="MobiDB-lite"/>
    </source>
</evidence>
<dbReference type="GO" id="GO:0016740">
    <property type="term" value="F:transferase activity"/>
    <property type="evidence" value="ECO:0007669"/>
    <property type="project" value="UniProtKB-KW"/>
</dbReference>
<protein>
    <submittedName>
        <fullName evidence="2">CoA transferase</fullName>
    </submittedName>
</protein>
<evidence type="ECO:0000313" key="2">
    <source>
        <dbReference type="EMBL" id="MBH5399567.1"/>
    </source>
</evidence>
<dbReference type="InterPro" id="IPR023606">
    <property type="entry name" value="CoA-Trfase_III_dom_1_sf"/>
</dbReference>
<dbReference type="EMBL" id="JACCHP010000011">
    <property type="protein sequence ID" value="MBH5399567.1"/>
    <property type="molecule type" value="Genomic_DNA"/>
</dbReference>
<evidence type="ECO:0000313" key="3">
    <source>
        <dbReference type="Proteomes" id="UP000807370"/>
    </source>
</evidence>
<dbReference type="InterPro" id="IPR050509">
    <property type="entry name" value="CoA-transferase_III"/>
</dbReference>
<sequence>MQSPADILQSIWTSAGGDPTALGRVRLTGEEPQIPSSFRVAVAGQTTIAAAGLAAAEIWKLRSGEAQHVSVDMRHAVAECRSERYLRLDDKPPPPAWDAIAGVYRTGDGRFVRCHTNFPHHRDAVCKVLACEPVRGSVQAALMQWKGDDFETAAYAAGGVVALMRSYDEWSAHPQARALAQLPLLSIEKIGEAPPRPWPEGDRPLSGLRVLDLSRVIAGPVAGRTLAAHGADVLLVSGPGLPAIDWLTIDTGRGKLTTFIELKREAGRAQLRELLKDADIFSQGYRPGALAALGFAPEQAAQISPGIVYVTLSAYGHAGPWAERRGFDSLVQTTTGFNHAEGRAAGIDGPRELPAQMLDHATGFLMAFGAMMAKARQAYEGGSWHARVSLAQTGRWLWNLGRLEGGLDTPDITGEAVHAAFIESMPSGFGTLKAVRHSARLSKTPAQWSRPAMPLGSHPAQWPARS</sequence>
<name>A0ABS0PQX4_9BRAD</name>
<dbReference type="SUPFAM" id="SSF89796">
    <property type="entry name" value="CoA-transferase family III (CaiB/BaiF)"/>
    <property type="match status" value="2"/>
</dbReference>
<proteinExistence type="predicted"/>
<organism evidence="2 3">
    <name type="scientific">Bradyrhizobium agreste</name>
    <dbReference type="NCBI Taxonomy" id="2751811"/>
    <lineage>
        <taxon>Bacteria</taxon>
        <taxon>Pseudomonadati</taxon>
        <taxon>Pseudomonadota</taxon>
        <taxon>Alphaproteobacteria</taxon>
        <taxon>Hyphomicrobiales</taxon>
        <taxon>Nitrobacteraceae</taxon>
        <taxon>Bradyrhizobium</taxon>
    </lineage>
</organism>
<dbReference type="Proteomes" id="UP000807370">
    <property type="component" value="Unassembled WGS sequence"/>
</dbReference>
<keyword evidence="3" id="KW-1185">Reference proteome</keyword>
<dbReference type="InterPro" id="IPR044855">
    <property type="entry name" value="CoA-Trfase_III_dom3_sf"/>
</dbReference>
<dbReference type="Gene3D" id="3.30.1540.10">
    <property type="entry name" value="formyl-coa transferase, domain 3"/>
    <property type="match status" value="1"/>
</dbReference>
<dbReference type="RefSeq" id="WP_197960798.1">
    <property type="nucleotide sequence ID" value="NZ_JACCHP010000011.1"/>
</dbReference>
<comment type="caution">
    <text evidence="2">The sequence shown here is derived from an EMBL/GenBank/DDBJ whole genome shotgun (WGS) entry which is preliminary data.</text>
</comment>
<reference evidence="2 3" key="1">
    <citation type="submission" date="2020-07" db="EMBL/GenBank/DDBJ databases">
        <title>Bradyrhizobium diversity isolated from nodules of indigenous legumes of Western Australia.</title>
        <authorList>
            <person name="Klepa M.S."/>
        </authorList>
    </citation>
    <scope>NUCLEOTIDE SEQUENCE [LARGE SCALE GENOMIC DNA]</scope>
    <source>
        <strain evidence="2 3">CNPSo 4010</strain>
    </source>
</reference>
<keyword evidence="2" id="KW-0808">Transferase</keyword>
<feature type="region of interest" description="Disordered" evidence="1">
    <location>
        <begin position="443"/>
        <end position="466"/>
    </location>
</feature>
<dbReference type="Pfam" id="PF02515">
    <property type="entry name" value="CoA_transf_3"/>
    <property type="match status" value="1"/>
</dbReference>
<gene>
    <name evidence="2" type="ORF">HZZ13_17510</name>
</gene>
<accession>A0ABS0PQX4</accession>
<dbReference type="PANTHER" id="PTHR48228:SF4">
    <property type="entry name" value="BLR3030 PROTEIN"/>
    <property type="match status" value="1"/>
</dbReference>